<dbReference type="AlphaFoldDB" id="A0A2H3JJP4"/>
<evidence type="ECO:0000313" key="2">
    <source>
        <dbReference type="EMBL" id="PCH41765.1"/>
    </source>
</evidence>
<sequence>MPHTYKPQPSGNLGAISSPTGRDRLRSPIPPKRCPSVARRSAGSLAARTEGDSRARAPPHKARQKSDSEFHPCAVARNGRGCIRQRSDPAFAHSVAQSPRLMPRHAADSVPTPPLDIRELDWTSELGCASARRLDIHERPGPSIARVQQAPSVDPGSGDQTAPGMQCTVRSSGTPALHPAQAIYLGAPAAVWHCPRRTGSDCLLRVDEDDSSGAGRRVRGAPRP</sequence>
<protein>
    <submittedName>
        <fullName evidence="2">Uncharacterized protein</fullName>
    </submittedName>
</protein>
<keyword evidence="3" id="KW-1185">Reference proteome</keyword>
<organism evidence="2 3">
    <name type="scientific">Wolfiporia cocos (strain MD-104)</name>
    <name type="common">Brown rot fungus</name>
    <dbReference type="NCBI Taxonomy" id="742152"/>
    <lineage>
        <taxon>Eukaryota</taxon>
        <taxon>Fungi</taxon>
        <taxon>Dikarya</taxon>
        <taxon>Basidiomycota</taxon>
        <taxon>Agaricomycotina</taxon>
        <taxon>Agaricomycetes</taxon>
        <taxon>Polyporales</taxon>
        <taxon>Phaeolaceae</taxon>
        <taxon>Wolfiporia</taxon>
    </lineage>
</organism>
<evidence type="ECO:0000256" key="1">
    <source>
        <dbReference type="SAM" id="MobiDB-lite"/>
    </source>
</evidence>
<name>A0A2H3JJP4_WOLCO</name>
<feature type="region of interest" description="Disordered" evidence="1">
    <location>
        <begin position="1"/>
        <end position="70"/>
    </location>
</feature>
<dbReference type="EMBL" id="KB468113">
    <property type="protein sequence ID" value="PCH41765.1"/>
    <property type="molecule type" value="Genomic_DNA"/>
</dbReference>
<gene>
    <name evidence="2" type="ORF">WOLCODRAFT_163362</name>
</gene>
<feature type="region of interest" description="Disordered" evidence="1">
    <location>
        <begin position="147"/>
        <end position="173"/>
    </location>
</feature>
<feature type="compositionally biased region" description="Polar residues" evidence="1">
    <location>
        <begin position="7"/>
        <end position="20"/>
    </location>
</feature>
<reference evidence="2 3" key="1">
    <citation type="journal article" date="2012" name="Science">
        <title>The Paleozoic origin of enzymatic lignin decomposition reconstructed from 31 fungal genomes.</title>
        <authorList>
            <person name="Floudas D."/>
            <person name="Binder M."/>
            <person name="Riley R."/>
            <person name="Barry K."/>
            <person name="Blanchette R.A."/>
            <person name="Henrissat B."/>
            <person name="Martinez A.T."/>
            <person name="Otillar R."/>
            <person name="Spatafora J.W."/>
            <person name="Yadav J.S."/>
            <person name="Aerts A."/>
            <person name="Benoit I."/>
            <person name="Boyd A."/>
            <person name="Carlson A."/>
            <person name="Copeland A."/>
            <person name="Coutinho P.M."/>
            <person name="de Vries R.P."/>
            <person name="Ferreira P."/>
            <person name="Findley K."/>
            <person name="Foster B."/>
            <person name="Gaskell J."/>
            <person name="Glotzer D."/>
            <person name="Gorecki P."/>
            <person name="Heitman J."/>
            <person name="Hesse C."/>
            <person name="Hori C."/>
            <person name="Igarashi K."/>
            <person name="Jurgens J.A."/>
            <person name="Kallen N."/>
            <person name="Kersten P."/>
            <person name="Kohler A."/>
            <person name="Kuees U."/>
            <person name="Kumar T.K.A."/>
            <person name="Kuo A."/>
            <person name="LaButti K."/>
            <person name="Larrondo L.F."/>
            <person name="Lindquist E."/>
            <person name="Ling A."/>
            <person name="Lombard V."/>
            <person name="Lucas S."/>
            <person name="Lundell T."/>
            <person name="Martin R."/>
            <person name="McLaughlin D.J."/>
            <person name="Morgenstern I."/>
            <person name="Morin E."/>
            <person name="Murat C."/>
            <person name="Nagy L.G."/>
            <person name="Nolan M."/>
            <person name="Ohm R.A."/>
            <person name="Patyshakuliyeva A."/>
            <person name="Rokas A."/>
            <person name="Ruiz-Duenas F.J."/>
            <person name="Sabat G."/>
            <person name="Salamov A."/>
            <person name="Samejima M."/>
            <person name="Schmutz J."/>
            <person name="Slot J.C."/>
            <person name="St John F."/>
            <person name="Stenlid J."/>
            <person name="Sun H."/>
            <person name="Sun S."/>
            <person name="Syed K."/>
            <person name="Tsang A."/>
            <person name="Wiebenga A."/>
            <person name="Young D."/>
            <person name="Pisabarro A."/>
            <person name="Eastwood D.C."/>
            <person name="Martin F."/>
            <person name="Cullen D."/>
            <person name="Grigoriev I.V."/>
            <person name="Hibbett D.S."/>
        </authorList>
    </citation>
    <scope>NUCLEOTIDE SEQUENCE [LARGE SCALE GENOMIC DNA]</scope>
    <source>
        <strain evidence="2 3">MD-104</strain>
    </source>
</reference>
<dbReference type="Proteomes" id="UP000218811">
    <property type="component" value="Unassembled WGS sequence"/>
</dbReference>
<proteinExistence type="predicted"/>
<evidence type="ECO:0000313" key="3">
    <source>
        <dbReference type="Proteomes" id="UP000218811"/>
    </source>
</evidence>
<feature type="region of interest" description="Disordered" evidence="1">
    <location>
        <begin position="205"/>
        <end position="224"/>
    </location>
</feature>
<accession>A0A2H3JJP4</accession>